<keyword evidence="3" id="KW-0413">Isomerase</keyword>
<reference evidence="4" key="1">
    <citation type="submission" date="2018-11" db="EMBL/GenBank/DDBJ databases">
        <title>Proposal to divide the Flavobacteriaceae and reorganize its genera based on Amino Acid Identity values calculated from whole genome sequences.</title>
        <authorList>
            <person name="Nicholson A.C."/>
            <person name="Gulvik C.A."/>
            <person name="Whitney A.M."/>
            <person name="Humrighouse B.W."/>
            <person name="Bell M."/>
            <person name="Holmes B."/>
            <person name="Steigerwalt A.G."/>
            <person name="Villarma A."/>
            <person name="Sheth M."/>
            <person name="Batra D."/>
            <person name="Pryor J."/>
            <person name="Bernardet J.-F."/>
            <person name="Hugo C."/>
            <person name="Kampfer P."/>
            <person name="Newman J.D."/>
            <person name="McQuiston J.R."/>
        </authorList>
    </citation>
    <scope>NUCLEOTIDE SEQUENCE [LARGE SCALE GENOMIC DNA]</scope>
    <source>
        <strain evidence="4">G0081</strain>
    </source>
</reference>
<evidence type="ECO:0000313" key="4">
    <source>
        <dbReference type="Proteomes" id="UP000270185"/>
    </source>
</evidence>
<accession>A0A3G8XPS4</accession>
<dbReference type="OrthoDB" id="9778962at2"/>
<dbReference type="RefSeq" id="WP_125022587.1">
    <property type="nucleotide sequence ID" value="NZ_CP034159.1"/>
</dbReference>
<dbReference type="Gene3D" id="1.10.132.120">
    <property type="match status" value="1"/>
</dbReference>
<gene>
    <name evidence="3" type="ORF">EIB73_03230</name>
</gene>
<dbReference type="KEGG" id="ccas:EIB73_03230"/>
<dbReference type="InterPro" id="IPR013500">
    <property type="entry name" value="TopoI_cat_euk"/>
</dbReference>
<dbReference type="GO" id="GO:0006265">
    <property type="term" value="P:DNA topological change"/>
    <property type="evidence" value="ECO:0007669"/>
    <property type="project" value="InterPro"/>
</dbReference>
<dbReference type="GO" id="GO:0003677">
    <property type="term" value="F:DNA binding"/>
    <property type="evidence" value="ECO:0007669"/>
    <property type="project" value="InterPro"/>
</dbReference>
<dbReference type="SUPFAM" id="SSF55869">
    <property type="entry name" value="DNA topoisomerase I domain"/>
    <property type="match status" value="1"/>
</dbReference>
<evidence type="ECO:0000259" key="1">
    <source>
        <dbReference type="Pfam" id="PF01028"/>
    </source>
</evidence>
<dbReference type="AlphaFoldDB" id="A0A3G8XPS4"/>
<dbReference type="Gene3D" id="3.90.15.10">
    <property type="entry name" value="Topoisomerase I, Chain A, domain 3"/>
    <property type="match status" value="1"/>
</dbReference>
<protein>
    <submittedName>
        <fullName evidence="3">DNA topoisomerase IB</fullName>
    </submittedName>
</protein>
<sequence length="369" mass="42478">MDNPSLDLIAKISPSKIIKIMKDPVKSAKAVQLVYTNDSANEGIARKKRGKKFSYFLGEEKLKDQEELERIKKLAIPPAWEDVWICALQNGHLQATGVDAKQRKQYRYHPVWNALRNHTKFYRMLQFGEALPTIRLQLEKDLRHRKLDQRKVLAAVVSLMERTNIRIGNNIYEKLYGSFGLTTLKDKHVEIKGDKMKFSFKGKKGVYHDIDLKNSKLAKAVKNCRDIPGKELFQFYDEEGKRHAIESGMVNDYIKEISGEDFTAKDFRTWSGTVNALIAFNEIEKQEIEGNQKSKIKQAIDMVACELGNTSTVCRKYYIHPLVINLYESDSIKKYLDELDDIEVDDGKSGLTKEELIVMKILKTEKPTI</sequence>
<evidence type="ECO:0000259" key="2">
    <source>
        <dbReference type="Pfam" id="PF21338"/>
    </source>
</evidence>
<dbReference type="Gene3D" id="3.30.66.10">
    <property type="entry name" value="DNA topoisomerase I domain"/>
    <property type="match status" value="1"/>
</dbReference>
<keyword evidence="4" id="KW-1185">Reference proteome</keyword>
<dbReference type="PROSITE" id="PS52038">
    <property type="entry name" value="TOPO_IB_2"/>
    <property type="match status" value="1"/>
</dbReference>
<dbReference type="InterPro" id="IPR014711">
    <property type="entry name" value="TopoI_cat_a-hlx-sub_euk"/>
</dbReference>
<dbReference type="Proteomes" id="UP000270185">
    <property type="component" value="Chromosome"/>
</dbReference>
<name>A0A3G8XPS4_9FLAO</name>
<feature type="domain" description="DNA topoisomerase IB N-terminal" evidence="2">
    <location>
        <begin position="53"/>
        <end position="99"/>
    </location>
</feature>
<dbReference type="Pfam" id="PF21338">
    <property type="entry name" value="Top1B_N_bact"/>
    <property type="match status" value="1"/>
</dbReference>
<dbReference type="SUPFAM" id="SSF56349">
    <property type="entry name" value="DNA breaking-rejoining enzymes"/>
    <property type="match status" value="1"/>
</dbReference>
<evidence type="ECO:0000313" key="3">
    <source>
        <dbReference type="EMBL" id="AZI32254.1"/>
    </source>
</evidence>
<proteinExistence type="predicted"/>
<dbReference type="InterPro" id="IPR035447">
    <property type="entry name" value="DNA_topo_I_N_sf"/>
</dbReference>
<dbReference type="InterPro" id="IPR049331">
    <property type="entry name" value="Top1B_N_bact"/>
</dbReference>
<dbReference type="EMBL" id="CP034159">
    <property type="protein sequence ID" value="AZI32254.1"/>
    <property type="molecule type" value="Genomic_DNA"/>
</dbReference>
<feature type="domain" description="DNA topoisomerase I catalytic core eukaryotic-type" evidence="1">
    <location>
        <begin position="115"/>
        <end position="328"/>
    </location>
</feature>
<dbReference type="InterPro" id="IPR011010">
    <property type="entry name" value="DNA_brk_join_enz"/>
</dbReference>
<dbReference type="GO" id="GO:0003917">
    <property type="term" value="F:DNA topoisomerase type I (single strand cut, ATP-independent) activity"/>
    <property type="evidence" value="ECO:0007669"/>
    <property type="project" value="InterPro"/>
</dbReference>
<organism evidence="3 4">
    <name type="scientific">Kaistella carnis</name>
    <dbReference type="NCBI Taxonomy" id="1241979"/>
    <lineage>
        <taxon>Bacteria</taxon>
        <taxon>Pseudomonadati</taxon>
        <taxon>Bacteroidota</taxon>
        <taxon>Flavobacteriia</taxon>
        <taxon>Flavobacteriales</taxon>
        <taxon>Weeksellaceae</taxon>
        <taxon>Chryseobacterium group</taxon>
        <taxon>Kaistella</taxon>
    </lineage>
</organism>
<dbReference type="Pfam" id="PF01028">
    <property type="entry name" value="Topoisom_I"/>
    <property type="match status" value="1"/>
</dbReference>